<dbReference type="GO" id="GO:0051287">
    <property type="term" value="F:NAD binding"/>
    <property type="evidence" value="ECO:0007669"/>
    <property type="project" value="InterPro"/>
</dbReference>
<evidence type="ECO:0000256" key="5">
    <source>
        <dbReference type="ARBA" id="ARBA00023027"/>
    </source>
</evidence>
<dbReference type="AlphaFoldDB" id="A0A9X4QQJ6"/>
<dbReference type="Proteomes" id="UP001153387">
    <property type="component" value="Unassembled WGS sequence"/>
</dbReference>
<feature type="binding site" evidence="10">
    <location>
        <position position="86"/>
    </location>
    <ligand>
        <name>NAD(+)</name>
        <dbReference type="ChEBI" id="CHEBI:57540"/>
    </ligand>
</feature>
<feature type="binding site" evidence="9">
    <location>
        <begin position="250"/>
        <end position="254"/>
    </location>
    <ligand>
        <name>substrate</name>
    </ligand>
</feature>
<dbReference type="InterPro" id="IPR001732">
    <property type="entry name" value="UDP-Glc/GDP-Man_DH_N"/>
</dbReference>
<dbReference type="InterPro" id="IPR036220">
    <property type="entry name" value="UDP-Glc/GDP-Man_DH_C_sf"/>
</dbReference>
<dbReference type="PIRSF" id="PIRSF500134">
    <property type="entry name" value="UDPglc_DH_bac"/>
    <property type="match status" value="1"/>
</dbReference>
<evidence type="ECO:0000256" key="1">
    <source>
        <dbReference type="ARBA" id="ARBA00004701"/>
    </source>
</evidence>
<dbReference type="InterPro" id="IPR017476">
    <property type="entry name" value="UDP-Glc/GDP-Man"/>
</dbReference>
<comment type="catalytic activity">
    <reaction evidence="6 7">
        <text>UDP-alpha-D-glucose + 2 NAD(+) + H2O = UDP-alpha-D-glucuronate + 2 NADH + 3 H(+)</text>
        <dbReference type="Rhea" id="RHEA:23596"/>
        <dbReference type="ChEBI" id="CHEBI:15377"/>
        <dbReference type="ChEBI" id="CHEBI:15378"/>
        <dbReference type="ChEBI" id="CHEBI:57540"/>
        <dbReference type="ChEBI" id="CHEBI:57945"/>
        <dbReference type="ChEBI" id="CHEBI:58052"/>
        <dbReference type="ChEBI" id="CHEBI:58885"/>
        <dbReference type="EC" id="1.1.1.22"/>
    </reaction>
</comment>
<dbReference type="Pfam" id="PF03720">
    <property type="entry name" value="UDPG_MGDP_dh_C"/>
    <property type="match status" value="1"/>
</dbReference>
<dbReference type="Pfam" id="PF00984">
    <property type="entry name" value="UDPG_MGDP_dh"/>
    <property type="match status" value="1"/>
</dbReference>
<evidence type="ECO:0000256" key="2">
    <source>
        <dbReference type="ARBA" id="ARBA00006601"/>
    </source>
</evidence>
<comment type="caution">
    <text evidence="12">The sequence shown here is derived from an EMBL/GenBank/DDBJ whole genome shotgun (WGS) entry which is preliminary data.</text>
</comment>
<feature type="binding site" evidence="9">
    <location>
        <position position="321"/>
    </location>
    <ligand>
        <name>substrate</name>
    </ligand>
</feature>
<dbReference type="InterPro" id="IPR028357">
    <property type="entry name" value="UDPglc_DH_bac"/>
</dbReference>
<feature type="binding site" evidence="9">
    <location>
        <begin position="153"/>
        <end position="156"/>
    </location>
    <ligand>
        <name>substrate</name>
    </ligand>
</feature>
<dbReference type="GO" id="GO:0003979">
    <property type="term" value="F:UDP-glucose 6-dehydrogenase activity"/>
    <property type="evidence" value="ECO:0007669"/>
    <property type="project" value="UniProtKB-EC"/>
</dbReference>
<keyword evidence="4 7" id="KW-0560">Oxidoreductase</keyword>
<evidence type="ECO:0000313" key="13">
    <source>
        <dbReference type="Proteomes" id="UP001153387"/>
    </source>
</evidence>
<dbReference type="Pfam" id="PF03721">
    <property type="entry name" value="UDPG_MGDP_dh_N"/>
    <property type="match status" value="1"/>
</dbReference>
<protein>
    <recommendedName>
        <fullName evidence="3 7">UDP-glucose 6-dehydrogenase</fullName>
        <ecNumber evidence="3 7">1.1.1.22</ecNumber>
    </recommendedName>
</protein>
<feature type="domain" description="UDP-glucose/GDP-mannose dehydrogenase C-terminal" evidence="11">
    <location>
        <begin position="314"/>
        <end position="418"/>
    </location>
</feature>
<feature type="binding site" evidence="10">
    <location>
        <position position="35"/>
    </location>
    <ligand>
        <name>NAD(+)</name>
        <dbReference type="ChEBI" id="CHEBI:57540"/>
    </ligand>
</feature>
<feature type="binding site" evidence="10">
    <location>
        <position position="156"/>
    </location>
    <ligand>
        <name>NAD(+)</name>
        <dbReference type="ChEBI" id="CHEBI:57540"/>
    </ligand>
</feature>
<keyword evidence="13" id="KW-1185">Reference proteome</keyword>
<dbReference type="InterPro" id="IPR014027">
    <property type="entry name" value="UDP-Glc/GDP-Man_DH_C"/>
</dbReference>
<dbReference type="InterPro" id="IPR036291">
    <property type="entry name" value="NAD(P)-bd_dom_sf"/>
</dbReference>
<gene>
    <name evidence="12" type="ORF">OMP38_30250</name>
</gene>
<evidence type="ECO:0000256" key="9">
    <source>
        <dbReference type="PIRSR" id="PIRSR500134-2"/>
    </source>
</evidence>
<dbReference type="SUPFAM" id="SSF51735">
    <property type="entry name" value="NAD(P)-binding Rossmann-fold domains"/>
    <property type="match status" value="1"/>
</dbReference>
<dbReference type="SMART" id="SM00984">
    <property type="entry name" value="UDPG_MGDP_dh_C"/>
    <property type="match status" value="1"/>
</dbReference>
<feature type="binding site" evidence="10">
    <location>
        <position position="122"/>
    </location>
    <ligand>
        <name>NAD(+)</name>
        <dbReference type="ChEBI" id="CHEBI:57540"/>
    </ligand>
</feature>
<organism evidence="12 13">
    <name type="scientific">Cohnella ginsengisoli</name>
    <dbReference type="NCBI Taxonomy" id="425004"/>
    <lineage>
        <taxon>Bacteria</taxon>
        <taxon>Bacillati</taxon>
        <taxon>Bacillota</taxon>
        <taxon>Bacilli</taxon>
        <taxon>Bacillales</taxon>
        <taxon>Paenibacillaceae</taxon>
        <taxon>Cohnella</taxon>
    </lineage>
</organism>
<dbReference type="SUPFAM" id="SSF48179">
    <property type="entry name" value="6-phosphogluconate dehydrogenase C-terminal domain-like"/>
    <property type="match status" value="1"/>
</dbReference>
<evidence type="ECO:0000256" key="6">
    <source>
        <dbReference type="ARBA" id="ARBA00047473"/>
    </source>
</evidence>
<evidence type="ECO:0000256" key="8">
    <source>
        <dbReference type="PIRSR" id="PIRSR500134-1"/>
    </source>
</evidence>
<dbReference type="InterPro" id="IPR014026">
    <property type="entry name" value="UDP-Glc/GDP-Man_DH_dimer"/>
</dbReference>
<dbReference type="NCBIfam" id="TIGR03026">
    <property type="entry name" value="NDP-sugDHase"/>
    <property type="match status" value="1"/>
</dbReference>
<comment type="similarity">
    <text evidence="2 7">Belongs to the UDP-glucose/GDP-mannose dehydrogenase family.</text>
</comment>
<dbReference type="GO" id="GO:0000271">
    <property type="term" value="P:polysaccharide biosynthetic process"/>
    <property type="evidence" value="ECO:0007669"/>
    <property type="project" value="InterPro"/>
</dbReference>
<comment type="pathway">
    <text evidence="1">Nucleotide-sugar biosynthesis; UDP-alpha-D-glucuronate biosynthesis; UDP-alpha-D-glucuronate from UDP-alpha-D-glucose: step 1/1.</text>
</comment>
<evidence type="ECO:0000256" key="10">
    <source>
        <dbReference type="PIRSR" id="PIRSR500134-3"/>
    </source>
</evidence>
<dbReference type="RefSeq" id="WP_277568372.1">
    <property type="nucleotide sequence ID" value="NZ_JAPDHZ010000006.1"/>
</dbReference>
<dbReference type="EC" id="1.1.1.22" evidence="3 7"/>
<evidence type="ECO:0000256" key="3">
    <source>
        <dbReference type="ARBA" id="ARBA00012954"/>
    </source>
</evidence>
<evidence type="ECO:0000259" key="11">
    <source>
        <dbReference type="SMART" id="SM00984"/>
    </source>
</evidence>
<reference evidence="12 13" key="1">
    <citation type="submission" date="2022-10" db="EMBL/GenBank/DDBJ databases">
        <title>Comparative genomic analysis of Cohnella hashimotonis sp. nov., isolated from the International Space Station.</title>
        <authorList>
            <person name="Simpson A."/>
            <person name="Venkateswaran K."/>
        </authorList>
    </citation>
    <scope>NUCLEOTIDE SEQUENCE [LARGE SCALE GENOMIC DNA]</scope>
    <source>
        <strain evidence="12 13">DSM 18997</strain>
    </source>
</reference>
<feature type="binding site" evidence="10">
    <location>
        <position position="264"/>
    </location>
    <ligand>
        <name>NAD(+)</name>
        <dbReference type="ChEBI" id="CHEBI:57540"/>
    </ligand>
</feature>
<accession>A0A9X4QQJ6</accession>
<evidence type="ECO:0000256" key="7">
    <source>
        <dbReference type="PIRNR" id="PIRNR000124"/>
    </source>
</evidence>
<evidence type="ECO:0000256" key="4">
    <source>
        <dbReference type="ARBA" id="ARBA00023002"/>
    </source>
</evidence>
<evidence type="ECO:0000313" key="12">
    <source>
        <dbReference type="EMBL" id="MDG0794646.1"/>
    </source>
</evidence>
<feature type="binding site" evidence="10">
    <location>
        <position position="30"/>
    </location>
    <ligand>
        <name>NAD(+)</name>
        <dbReference type="ChEBI" id="CHEBI:57540"/>
    </ligand>
</feature>
<feature type="binding site" evidence="10">
    <location>
        <position position="328"/>
    </location>
    <ligand>
        <name>NAD(+)</name>
        <dbReference type="ChEBI" id="CHEBI:57540"/>
    </ligand>
</feature>
<dbReference type="Gene3D" id="3.40.50.720">
    <property type="entry name" value="NAD(P)-binding Rossmann-like Domain"/>
    <property type="match status" value="2"/>
</dbReference>
<name>A0A9X4QQJ6_9BACL</name>
<feature type="binding site" evidence="9">
    <location>
        <position position="258"/>
    </location>
    <ligand>
        <name>substrate</name>
    </ligand>
</feature>
<keyword evidence="5 7" id="KW-0520">NAD</keyword>
<dbReference type="InterPro" id="IPR008927">
    <property type="entry name" value="6-PGluconate_DH-like_C_sf"/>
</dbReference>
<feature type="active site" description="Nucleophile" evidence="8">
    <location>
        <position position="261"/>
    </location>
</feature>
<feature type="binding site" evidence="9">
    <location>
        <position position="205"/>
    </location>
    <ligand>
        <name>substrate</name>
    </ligand>
</feature>
<dbReference type="PANTHER" id="PTHR43750:SF3">
    <property type="entry name" value="UDP-GLUCOSE 6-DEHYDROGENASE TUAD"/>
    <property type="match status" value="1"/>
</dbReference>
<sequence length="449" mass="47363">MKIAVVGAGIVGLTTAAGFADLGHQVYCSDSDGDKIERISSGRLPCWEPGLAELAKRGQDAGRLAFGVGASPAIGEAEVVFLAVGTPATDDGEILLAQLWEAADLLGPRTDGARRLIAVKSTVPVGTAERLEARIRARLPAEYGVDVVSVPEFLREGFAVRDFFEPSRVVIGSATHEAAEIMDRLYRRLSTTVVHTDRRSAELAKLASNAALAIKISYANEMAALSEQTGADYPDIAHILGLDPRIGPHFLGAGLGFGGSCLPKDARALVRLASEAGAPQTVASAAIRANAVLPQRMARKLEAALSGLSRRRVTLLGLAFKPGTADLREAPSLRLIAELKKRYPGIGLAAYDPAVDVAMKRQLPAGVGLYGSAEEALRGADAAIVVTEWPEIRKISPEDYKSWMSRPIILDGRNCLDAHALNAQGVVCIGVGRLPAAPPAIPAYQGRHA</sequence>
<dbReference type="EMBL" id="JAPDHZ010000006">
    <property type="protein sequence ID" value="MDG0794646.1"/>
    <property type="molecule type" value="Genomic_DNA"/>
</dbReference>
<dbReference type="PANTHER" id="PTHR43750">
    <property type="entry name" value="UDP-GLUCOSE 6-DEHYDROGENASE TUAD"/>
    <property type="match status" value="1"/>
</dbReference>
<dbReference type="Gene3D" id="1.20.5.100">
    <property type="entry name" value="Cytochrome c1, transmembrane anchor, C-terminal"/>
    <property type="match status" value="1"/>
</dbReference>
<proteinExistence type="inferred from homology"/>
<dbReference type="SUPFAM" id="SSF52413">
    <property type="entry name" value="UDP-glucose/GDP-mannose dehydrogenase C-terminal domain"/>
    <property type="match status" value="1"/>
</dbReference>
<dbReference type="PIRSF" id="PIRSF000124">
    <property type="entry name" value="UDPglc_GDPman_dh"/>
    <property type="match status" value="1"/>
</dbReference>